<reference evidence="1" key="1">
    <citation type="journal article" date="2017" name="Proc. Natl. Acad. Sci. U.S.A.">
        <title>Comparative genomics uncovers the prolific and distinctive metabolic potential of the cyanobacterial genus Moorea.</title>
        <authorList>
            <person name="Leao T."/>
            <person name="Castelao G."/>
            <person name="Korobeynikov A."/>
            <person name="Monroe E.A."/>
            <person name="Podell S."/>
            <person name="Glukhov E."/>
            <person name="Allen E.E."/>
            <person name="Gerwick W.H."/>
            <person name="Gerwick L."/>
        </authorList>
    </citation>
    <scope>NUCLEOTIDE SEQUENCE</scope>
    <source>
        <strain evidence="1">JHB</strain>
    </source>
</reference>
<proteinExistence type="predicted"/>
<organism evidence="1">
    <name type="scientific">Moorena producens (strain JHB)</name>
    <dbReference type="NCBI Taxonomy" id="1454205"/>
    <lineage>
        <taxon>Bacteria</taxon>
        <taxon>Bacillati</taxon>
        <taxon>Cyanobacteriota</taxon>
        <taxon>Cyanophyceae</taxon>
        <taxon>Coleofasciculales</taxon>
        <taxon>Coleofasciculaceae</taxon>
        <taxon>Moorena</taxon>
    </lineage>
</organism>
<sequence length="53" mass="6171">MIIFDAIFRTSYSRFPIPDSRFPIPDSLCYIISEGKFRWVNGNQSALSQPQYP</sequence>
<name>A0A9Q9UW90_MOOP1</name>
<evidence type="ECO:0000313" key="1">
    <source>
        <dbReference type="EMBL" id="WAN69601.1"/>
    </source>
</evidence>
<dbReference type="Proteomes" id="UP000176944">
    <property type="component" value="Chromosome"/>
</dbReference>
<reference evidence="1" key="2">
    <citation type="submission" date="2022-10" db="EMBL/GenBank/DDBJ databases">
        <authorList>
            <person name="Ngo T.-E."/>
        </authorList>
    </citation>
    <scope>NUCLEOTIDE SEQUENCE</scope>
    <source>
        <strain evidence="1">JHB</strain>
    </source>
</reference>
<gene>
    <name evidence="1" type="ORF">BJP36_36530</name>
</gene>
<dbReference type="AlphaFoldDB" id="A0A9Q9UW90"/>
<dbReference type="EMBL" id="CP017708">
    <property type="protein sequence ID" value="WAN69601.1"/>
    <property type="molecule type" value="Genomic_DNA"/>
</dbReference>
<protein>
    <submittedName>
        <fullName evidence="1">Uncharacterized protein</fullName>
    </submittedName>
</protein>
<accession>A0A9Q9UW90</accession>